<organism evidence="1 2">
    <name type="scientific">Arthrobacter flavus</name>
    <dbReference type="NCBI Taxonomy" id="95172"/>
    <lineage>
        <taxon>Bacteria</taxon>
        <taxon>Bacillati</taxon>
        <taxon>Actinomycetota</taxon>
        <taxon>Actinomycetes</taxon>
        <taxon>Micrococcales</taxon>
        <taxon>Micrococcaceae</taxon>
        <taxon>Arthrobacter</taxon>
    </lineage>
</organism>
<sequence length="89" mass="9758">MAHTGSLLPSFFTNARGEQTIAQAPNAPVLGWTLFGLASRMALREENRVLLRTLSRVCLGLWAVLELTRGDSGFRRTMGGLTLGWLATR</sequence>
<name>A0ABW4Q422_9MICC</name>
<gene>
    <name evidence="1" type="ORF">ACFSFX_02535</name>
</gene>
<dbReference type="RefSeq" id="WP_343877690.1">
    <property type="nucleotide sequence ID" value="NZ_BAAAIJ010000007.1"/>
</dbReference>
<evidence type="ECO:0000313" key="1">
    <source>
        <dbReference type="EMBL" id="MFD1845472.1"/>
    </source>
</evidence>
<dbReference type="EMBL" id="JBHUGA010000006">
    <property type="protein sequence ID" value="MFD1845472.1"/>
    <property type="molecule type" value="Genomic_DNA"/>
</dbReference>
<evidence type="ECO:0000313" key="2">
    <source>
        <dbReference type="Proteomes" id="UP001597307"/>
    </source>
</evidence>
<comment type="caution">
    <text evidence="1">The sequence shown here is derived from an EMBL/GenBank/DDBJ whole genome shotgun (WGS) entry which is preliminary data.</text>
</comment>
<dbReference type="Proteomes" id="UP001597307">
    <property type="component" value="Unassembled WGS sequence"/>
</dbReference>
<protein>
    <submittedName>
        <fullName evidence="1">Uncharacterized protein</fullName>
    </submittedName>
</protein>
<accession>A0ABW4Q422</accession>
<keyword evidence="2" id="KW-1185">Reference proteome</keyword>
<reference evidence="2" key="1">
    <citation type="journal article" date="2019" name="Int. J. Syst. Evol. Microbiol.">
        <title>The Global Catalogue of Microorganisms (GCM) 10K type strain sequencing project: providing services to taxonomists for standard genome sequencing and annotation.</title>
        <authorList>
            <consortium name="The Broad Institute Genomics Platform"/>
            <consortium name="The Broad Institute Genome Sequencing Center for Infectious Disease"/>
            <person name="Wu L."/>
            <person name="Ma J."/>
        </authorList>
    </citation>
    <scope>NUCLEOTIDE SEQUENCE [LARGE SCALE GENOMIC DNA]</scope>
    <source>
        <strain evidence="2">JCM 11496</strain>
    </source>
</reference>
<proteinExistence type="predicted"/>